<dbReference type="FunFam" id="3.40.50.1360:FF:000001">
    <property type="entry name" value="Ribose-5-phosphate isomerase A"/>
    <property type="match status" value="1"/>
</dbReference>
<dbReference type="OrthoDB" id="5870696at2"/>
<dbReference type="GO" id="GO:0005829">
    <property type="term" value="C:cytosol"/>
    <property type="evidence" value="ECO:0007669"/>
    <property type="project" value="TreeGrafter"/>
</dbReference>
<comment type="caution">
    <text evidence="4">The sequence shown here is derived from an EMBL/GenBank/DDBJ whole genome shotgun (WGS) entry which is preliminary data.</text>
</comment>
<comment type="subunit">
    <text evidence="3">Homodimer.</text>
</comment>
<feature type="binding site" evidence="3">
    <location>
        <begin position="98"/>
        <end position="101"/>
    </location>
    <ligand>
        <name>substrate</name>
    </ligand>
</feature>
<dbReference type="Gene3D" id="3.40.50.1360">
    <property type="match status" value="1"/>
</dbReference>
<evidence type="ECO:0000313" key="4">
    <source>
        <dbReference type="EMBL" id="RKP50303.1"/>
    </source>
</evidence>
<feature type="active site" description="Proton acceptor" evidence="3">
    <location>
        <position position="107"/>
    </location>
</feature>
<feature type="binding site" evidence="3">
    <location>
        <begin position="85"/>
        <end position="88"/>
    </location>
    <ligand>
        <name>substrate</name>
    </ligand>
</feature>
<dbReference type="InterPro" id="IPR004788">
    <property type="entry name" value="Ribose5P_isomerase_type_A"/>
</dbReference>
<dbReference type="NCBIfam" id="NF001924">
    <property type="entry name" value="PRK00702.1"/>
    <property type="match status" value="1"/>
</dbReference>
<comment type="similarity">
    <text evidence="3">Belongs to the ribose 5-phosphate isomerase family.</text>
</comment>
<comment type="pathway">
    <text evidence="3">Carbohydrate degradation; pentose phosphate pathway; D-ribose 5-phosphate from D-ribulose 5-phosphate (non-oxidative stage): step 1/1.</text>
</comment>
<organism evidence="4 5">
    <name type="scientific">Pararobbsia silviterrae</name>
    <dbReference type="NCBI Taxonomy" id="1792498"/>
    <lineage>
        <taxon>Bacteria</taxon>
        <taxon>Pseudomonadati</taxon>
        <taxon>Pseudomonadota</taxon>
        <taxon>Betaproteobacteria</taxon>
        <taxon>Burkholderiales</taxon>
        <taxon>Burkholderiaceae</taxon>
        <taxon>Pararobbsia</taxon>
    </lineage>
</organism>
<dbReference type="GO" id="GO:0004751">
    <property type="term" value="F:ribose-5-phosphate isomerase activity"/>
    <property type="evidence" value="ECO:0007669"/>
    <property type="project" value="UniProtKB-UniRule"/>
</dbReference>
<keyword evidence="5" id="KW-1185">Reference proteome</keyword>
<keyword evidence="2 3" id="KW-0413">Isomerase</keyword>
<dbReference type="PANTHER" id="PTHR11934">
    <property type="entry name" value="RIBOSE-5-PHOSPHATE ISOMERASE"/>
    <property type="match status" value="1"/>
</dbReference>
<dbReference type="Proteomes" id="UP000270342">
    <property type="component" value="Unassembled WGS sequence"/>
</dbReference>
<dbReference type="GO" id="GO:0009052">
    <property type="term" value="P:pentose-phosphate shunt, non-oxidative branch"/>
    <property type="evidence" value="ECO:0007669"/>
    <property type="project" value="UniProtKB-UniRule"/>
</dbReference>
<feature type="binding site" evidence="3">
    <location>
        <position position="125"/>
    </location>
    <ligand>
        <name>substrate</name>
    </ligand>
</feature>
<dbReference type="NCBIfam" id="TIGR00021">
    <property type="entry name" value="rpiA"/>
    <property type="match status" value="1"/>
</dbReference>
<dbReference type="CDD" id="cd01398">
    <property type="entry name" value="RPI_A"/>
    <property type="match status" value="1"/>
</dbReference>
<evidence type="ECO:0000313" key="5">
    <source>
        <dbReference type="Proteomes" id="UP000270342"/>
    </source>
</evidence>
<dbReference type="InterPro" id="IPR020672">
    <property type="entry name" value="Ribose5P_isomerase_typA_subgr"/>
</dbReference>
<dbReference type="GO" id="GO:0006014">
    <property type="term" value="P:D-ribose metabolic process"/>
    <property type="evidence" value="ECO:0007669"/>
    <property type="project" value="TreeGrafter"/>
</dbReference>
<dbReference type="SUPFAM" id="SSF100950">
    <property type="entry name" value="NagB/RpiA/CoA transferase-like"/>
    <property type="match status" value="1"/>
</dbReference>
<comment type="function">
    <text evidence="3">Catalyzes the reversible conversion of ribose-5-phosphate to ribulose 5-phosphate.</text>
</comment>
<sequence length="228" mass="24270">MTQDELKQQVGRAAANYVLSNVAHGAVLGVGTGSTVNFFIDEVAAFKDRFRGAVSSSNASTARLRAHGFEVLELNDIETLPVYVDGADEIDAAGHMIKGGGGALTREKIVAMVAQTFVCIVDESKRVDLLGAFPLPVEVIPMASAAIARRFVDLDGQPTLRVAKDGSTFVTDNGNWVLDVHGLRIPDPVGLEAEVNNWPGVVTVGLFARRGANISLLGTKEGVHRIDY</sequence>
<comment type="catalytic activity">
    <reaction evidence="1 3">
        <text>aldehydo-D-ribose 5-phosphate = D-ribulose 5-phosphate</text>
        <dbReference type="Rhea" id="RHEA:14657"/>
        <dbReference type="ChEBI" id="CHEBI:58121"/>
        <dbReference type="ChEBI" id="CHEBI:58273"/>
        <dbReference type="EC" id="5.3.1.6"/>
    </reaction>
</comment>
<reference evidence="4 5" key="1">
    <citation type="submission" date="2018-10" db="EMBL/GenBank/DDBJ databases">
        <title>Robbsia sp. DHC34, isolated from soil.</title>
        <authorList>
            <person name="Gao Z.-H."/>
            <person name="Qiu L.-H."/>
        </authorList>
    </citation>
    <scope>NUCLEOTIDE SEQUENCE [LARGE SCALE GENOMIC DNA]</scope>
    <source>
        <strain evidence="4 5">DHC34</strain>
    </source>
</reference>
<protein>
    <recommendedName>
        <fullName evidence="3">Ribose-5-phosphate isomerase A</fullName>
        <ecNumber evidence="3">5.3.1.6</ecNumber>
    </recommendedName>
    <alternativeName>
        <fullName evidence="3">Phosphoriboisomerase A</fullName>
        <shortName evidence="3">PRI</shortName>
    </alternativeName>
</protein>
<dbReference type="AlphaFoldDB" id="A0A494XRZ5"/>
<accession>A0A494XRZ5</accession>
<name>A0A494XRZ5_9BURK</name>
<dbReference type="RefSeq" id="WP_121088521.1">
    <property type="nucleotide sequence ID" value="NZ_RBZU01000009.1"/>
</dbReference>
<evidence type="ECO:0000256" key="1">
    <source>
        <dbReference type="ARBA" id="ARBA00001713"/>
    </source>
</evidence>
<dbReference type="PANTHER" id="PTHR11934:SF0">
    <property type="entry name" value="RIBOSE-5-PHOSPHATE ISOMERASE"/>
    <property type="match status" value="1"/>
</dbReference>
<evidence type="ECO:0000256" key="3">
    <source>
        <dbReference type="HAMAP-Rule" id="MF_00170"/>
    </source>
</evidence>
<dbReference type="EC" id="5.3.1.6" evidence="3"/>
<gene>
    <name evidence="3 4" type="primary">rpiA</name>
    <name evidence="4" type="ORF">D7S86_19520</name>
</gene>
<dbReference type="EMBL" id="RBZU01000009">
    <property type="protein sequence ID" value="RKP50303.1"/>
    <property type="molecule type" value="Genomic_DNA"/>
</dbReference>
<evidence type="ECO:0000256" key="2">
    <source>
        <dbReference type="ARBA" id="ARBA00023235"/>
    </source>
</evidence>
<dbReference type="InterPro" id="IPR037171">
    <property type="entry name" value="NagB/RpiA_transferase-like"/>
</dbReference>
<dbReference type="SUPFAM" id="SSF75445">
    <property type="entry name" value="D-ribose-5-phosphate isomerase (RpiA), lid domain"/>
    <property type="match status" value="1"/>
</dbReference>
<dbReference type="Pfam" id="PF06026">
    <property type="entry name" value="Rib_5-P_isom_A"/>
    <property type="match status" value="1"/>
</dbReference>
<proteinExistence type="inferred from homology"/>
<dbReference type="HAMAP" id="MF_00170">
    <property type="entry name" value="Rib_5P_isom_A"/>
    <property type="match status" value="1"/>
</dbReference>
<dbReference type="Gene3D" id="3.30.70.260">
    <property type="match status" value="1"/>
</dbReference>
<feature type="binding site" evidence="3">
    <location>
        <begin position="32"/>
        <end position="35"/>
    </location>
    <ligand>
        <name>substrate</name>
    </ligand>
</feature>
<dbReference type="UniPathway" id="UPA00115">
    <property type="reaction ID" value="UER00412"/>
</dbReference>